<dbReference type="AlphaFoldDB" id="A0A9P8TEQ1"/>
<dbReference type="InterPro" id="IPR020084">
    <property type="entry name" value="NUDIX_hydrolase_CS"/>
</dbReference>
<dbReference type="GO" id="GO:0006753">
    <property type="term" value="P:nucleoside phosphate metabolic process"/>
    <property type="evidence" value="ECO:0007669"/>
    <property type="project" value="TreeGrafter"/>
</dbReference>
<dbReference type="Gene3D" id="3.90.79.10">
    <property type="entry name" value="Nucleoside Triphosphate Pyrophosphohydrolase"/>
    <property type="match status" value="1"/>
</dbReference>
<dbReference type="GO" id="GO:0019693">
    <property type="term" value="P:ribose phosphate metabolic process"/>
    <property type="evidence" value="ECO:0007669"/>
    <property type="project" value="TreeGrafter"/>
</dbReference>
<dbReference type="FunFam" id="3.90.79.10:FF:000016">
    <property type="entry name" value="ADP-sugar pyrophosphatase isoform X1"/>
    <property type="match status" value="1"/>
</dbReference>
<keyword evidence="4" id="KW-1185">Reference proteome</keyword>
<dbReference type="InterPro" id="IPR000086">
    <property type="entry name" value="NUDIX_hydrolase_dom"/>
</dbReference>
<dbReference type="Proteomes" id="UP000769528">
    <property type="component" value="Unassembled WGS sequence"/>
</dbReference>
<reference evidence="3" key="1">
    <citation type="journal article" date="2021" name="Open Biol.">
        <title>Shared evolutionary footprints suggest mitochondrial oxidative damage underlies multiple complex I losses in fungi.</title>
        <authorList>
            <person name="Schikora-Tamarit M.A."/>
            <person name="Marcet-Houben M."/>
            <person name="Nosek J."/>
            <person name="Gabaldon T."/>
        </authorList>
    </citation>
    <scope>NUCLEOTIDE SEQUENCE</scope>
    <source>
        <strain evidence="3">CBS6341</strain>
    </source>
</reference>
<dbReference type="PANTHER" id="PTHR11839:SF1">
    <property type="entry name" value="ADP-SUGAR PYROPHOSPHATASE"/>
    <property type="match status" value="1"/>
</dbReference>
<evidence type="ECO:0000313" key="4">
    <source>
        <dbReference type="Proteomes" id="UP000769528"/>
    </source>
</evidence>
<dbReference type="PANTHER" id="PTHR11839">
    <property type="entry name" value="UDP/ADP-SUGAR PYROPHOSPHATASE"/>
    <property type="match status" value="1"/>
</dbReference>
<dbReference type="CDD" id="cd18888">
    <property type="entry name" value="NUDIX_ADPRase_Nudt5"/>
    <property type="match status" value="1"/>
</dbReference>
<sequence>MSNKPSPSLAKIVKIEPLSTEEAKWTTLSKITYLDPTGKERIWESASRPTRPNGSDIDAVVIIAILKDSKNPSIEPKILLEKQFRPPTEGVAIEFPAGLVDPGESLEITALRELKEETGYVGEVISKTPILWADPGFCSTNSSIVTIHIDLNEKINQNPINQLEDGEFIETFAVPLKSFVQELTKLVEDGYKIDARVQNIAQGIQLAQQFNL</sequence>
<dbReference type="PROSITE" id="PS51462">
    <property type="entry name" value="NUDIX"/>
    <property type="match status" value="1"/>
</dbReference>
<evidence type="ECO:0000259" key="2">
    <source>
        <dbReference type="PROSITE" id="PS51462"/>
    </source>
</evidence>
<name>A0A9P8TEQ1_9ASCO</name>
<dbReference type="OrthoDB" id="10249920at2759"/>
<evidence type="ECO:0000313" key="3">
    <source>
        <dbReference type="EMBL" id="KAH3675860.1"/>
    </source>
</evidence>
<accession>A0A9P8TEQ1</accession>
<protein>
    <recommendedName>
        <fullName evidence="2">Nudix hydrolase domain-containing protein</fullName>
    </recommendedName>
</protein>
<dbReference type="EMBL" id="JAEUBF010000694">
    <property type="protein sequence ID" value="KAH3675860.1"/>
    <property type="molecule type" value="Genomic_DNA"/>
</dbReference>
<gene>
    <name evidence="3" type="ORF">WICMUC_002430</name>
</gene>
<keyword evidence="1" id="KW-0378">Hydrolase</keyword>
<dbReference type="GO" id="GO:0005829">
    <property type="term" value="C:cytosol"/>
    <property type="evidence" value="ECO:0007669"/>
    <property type="project" value="TreeGrafter"/>
</dbReference>
<dbReference type="GO" id="GO:0047631">
    <property type="term" value="F:ADP-ribose diphosphatase activity"/>
    <property type="evidence" value="ECO:0007669"/>
    <property type="project" value="TreeGrafter"/>
</dbReference>
<organism evidence="3 4">
    <name type="scientific">Wickerhamomyces mucosus</name>
    <dbReference type="NCBI Taxonomy" id="1378264"/>
    <lineage>
        <taxon>Eukaryota</taxon>
        <taxon>Fungi</taxon>
        <taxon>Dikarya</taxon>
        <taxon>Ascomycota</taxon>
        <taxon>Saccharomycotina</taxon>
        <taxon>Saccharomycetes</taxon>
        <taxon>Phaffomycetales</taxon>
        <taxon>Wickerhamomycetaceae</taxon>
        <taxon>Wickerhamomyces</taxon>
    </lineage>
</organism>
<dbReference type="InterPro" id="IPR015797">
    <property type="entry name" value="NUDIX_hydrolase-like_dom_sf"/>
</dbReference>
<dbReference type="GO" id="GO:0005634">
    <property type="term" value="C:nucleus"/>
    <property type="evidence" value="ECO:0007669"/>
    <property type="project" value="TreeGrafter"/>
</dbReference>
<dbReference type="PROSITE" id="PS00893">
    <property type="entry name" value="NUDIX_BOX"/>
    <property type="match status" value="1"/>
</dbReference>
<dbReference type="SUPFAM" id="SSF55811">
    <property type="entry name" value="Nudix"/>
    <property type="match status" value="1"/>
</dbReference>
<evidence type="ECO:0000256" key="1">
    <source>
        <dbReference type="ARBA" id="ARBA00022801"/>
    </source>
</evidence>
<proteinExistence type="predicted"/>
<comment type="caution">
    <text evidence="3">The sequence shown here is derived from an EMBL/GenBank/DDBJ whole genome shotgun (WGS) entry which is preliminary data.</text>
</comment>
<reference evidence="3" key="2">
    <citation type="submission" date="2021-01" db="EMBL/GenBank/DDBJ databases">
        <authorList>
            <person name="Schikora-Tamarit M.A."/>
        </authorList>
    </citation>
    <scope>NUCLEOTIDE SEQUENCE</scope>
    <source>
        <strain evidence="3">CBS6341</strain>
    </source>
</reference>
<feature type="domain" description="Nudix hydrolase" evidence="2">
    <location>
        <begin position="55"/>
        <end position="197"/>
    </location>
</feature>
<dbReference type="Pfam" id="PF00293">
    <property type="entry name" value="NUDIX"/>
    <property type="match status" value="1"/>
</dbReference>